<dbReference type="OMA" id="WGKLMEK"/>
<sequence length="224" mass="24977">MRELDSHLLLHPELLSGDFLLQLLEQRKIPTENLHEAQKDQIVEVYVQHVIPLPQRELPKSRWGRMMAEKRGQQSMCIAQITRPTMEGSRKRPLIVFDGSSTSTKIKLKKTENTMADQLKQLPTGNMGTTHMNKLSVQPSGANILTDNNVVKSPVQGVVPSNDMVTMKHGGVMPLKTSPLPYPTSGGTNPIKLKRALAKDGEGDAPVELRSTEPKKKIQHITWP</sequence>
<evidence type="ECO:0000256" key="2">
    <source>
        <dbReference type="ARBA" id="ARBA00007855"/>
    </source>
</evidence>
<dbReference type="Proteomes" id="UP000287033">
    <property type="component" value="Unassembled WGS sequence"/>
</dbReference>
<evidence type="ECO:0000313" key="7">
    <source>
        <dbReference type="Proteomes" id="UP000287033"/>
    </source>
</evidence>
<comment type="caution">
    <text evidence="6">The sequence shown here is derived from an EMBL/GenBank/DDBJ whole genome shotgun (WGS) entry which is preliminary data.</text>
</comment>
<proteinExistence type="inferred from homology"/>
<gene>
    <name evidence="6" type="ORF">chiPu_0002964</name>
</gene>
<reference evidence="6 7" key="1">
    <citation type="journal article" date="2018" name="Nat. Ecol. Evol.">
        <title>Shark genomes provide insights into elasmobranch evolution and the origin of vertebrates.</title>
        <authorList>
            <person name="Hara Y"/>
            <person name="Yamaguchi K"/>
            <person name="Onimaru K"/>
            <person name="Kadota M"/>
            <person name="Koyanagi M"/>
            <person name="Keeley SD"/>
            <person name="Tatsumi K"/>
            <person name="Tanaka K"/>
            <person name="Motone F"/>
            <person name="Kageyama Y"/>
            <person name="Nozu R"/>
            <person name="Adachi N"/>
            <person name="Nishimura O"/>
            <person name="Nakagawa R"/>
            <person name="Tanegashima C"/>
            <person name="Kiyatake I"/>
            <person name="Matsumoto R"/>
            <person name="Murakumo K"/>
            <person name="Nishida K"/>
            <person name="Terakita A"/>
            <person name="Kuratani S"/>
            <person name="Sato K"/>
            <person name="Hyodo S Kuraku.S."/>
        </authorList>
    </citation>
    <scope>NUCLEOTIDE SEQUENCE [LARGE SCALE GENOMIC DNA]</scope>
</reference>
<dbReference type="EMBL" id="BEZZ01000061">
    <property type="protein sequence ID" value="GCC24562.1"/>
    <property type="molecule type" value="Genomic_DNA"/>
</dbReference>
<evidence type="ECO:0000256" key="1">
    <source>
        <dbReference type="ARBA" id="ARBA00004123"/>
    </source>
</evidence>
<comment type="similarity">
    <text evidence="2">Belongs to the ashwin family.</text>
</comment>
<dbReference type="OrthoDB" id="10071059at2759"/>
<dbReference type="GO" id="GO:0048598">
    <property type="term" value="P:embryonic morphogenesis"/>
    <property type="evidence" value="ECO:0007669"/>
    <property type="project" value="InterPro"/>
</dbReference>
<dbReference type="PANTHER" id="PTHR28359">
    <property type="entry name" value="ASHWIN"/>
    <property type="match status" value="1"/>
</dbReference>
<dbReference type="GO" id="GO:0005634">
    <property type="term" value="C:nucleus"/>
    <property type="evidence" value="ECO:0007669"/>
    <property type="project" value="UniProtKB-SubCell"/>
</dbReference>
<feature type="region of interest" description="Disordered" evidence="5">
    <location>
        <begin position="198"/>
        <end position="224"/>
    </location>
</feature>
<accession>A0A401S2H1</accession>
<evidence type="ECO:0000256" key="3">
    <source>
        <dbReference type="ARBA" id="ARBA00015134"/>
    </source>
</evidence>
<keyword evidence="4" id="KW-0539">Nucleus</keyword>
<comment type="subcellular location">
    <subcellularLocation>
        <location evidence="1">Nucleus</location>
    </subcellularLocation>
</comment>
<keyword evidence="7" id="KW-1185">Reference proteome</keyword>
<dbReference type="STRING" id="137246.A0A401S2H1"/>
<organism evidence="6 7">
    <name type="scientific">Chiloscyllium punctatum</name>
    <name type="common">Brownbanded bambooshark</name>
    <name type="synonym">Hemiscyllium punctatum</name>
    <dbReference type="NCBI Taxonomy" id="137246"/>
    <lineage>
        <taxon>Eukaryota</taxon>
        <taxon>Metazoa</taxon>
        <taxon>Chordata</taxon>
        <taxon>Craniata</taxon>
        <taxon>Vertebrata</taxon>
        <taxon>Chondrichthyes</taxon>
        <taxon>Elasmobranchii</taxon>
        <taxon>Galeomorphii</taxon>
        <taxon>Galeoidea</taxon>
        <taxon>Orectolobiformes</taxon>
        <taxon>Hemiscylliidae</taxon>
        <taxon>Chiloscyllium</taxon>
    </lineage>
</organism>
<protein>
    <recommendedName>
        <fullName evidence="3">Ashwin</fullName>
    </recommendedName>
</protein>
<evidence type="ECO:0000256" key="5">
    <source>
        <dbReference type="SAM" id="MobiDB-lite"/>
    </source>
</evidence>
<dbReference type="PANTHER" id="PTHR28359:SF1">
    <property type="entry name" value="ASHWIN"/>
    <property type="match status" value="1"/>
</dbReference>
<dbReference type="AlphaFoldDB" id="A0A401S2H1"/>
<evidence type="ECO:0000256" key="4">
    <source>
        <dbReference type="ARBA" id="ARBA00023242"/>
    </source>
</evidence>
<evidence type="ECO:0000313" key="6">
    <source>
        <dbReference type="EMBL" id="GCC24562.1"/>
    </source>
</evidence>
<dbReference type="InterPro" id="IPR024887">
    <property type="entry name" value="Ashwin"/>
</dbReference>
<dbReference type="Pfam" id="PF15323">
    <property type="entry name" value="Ashwin"/>
    <property type="match status" value="1"/>
</dbReference>
<dbReference type="GO" id="GO:0072669">
    <property type="term" value="C:tRNA-splicing ligase complex"/>
    <property type="evidence" value="ECO:0007669"/>
    <property type="project" value="InterPro"/>
</dbReference>
<name>A0A401S2H1_CHIPU</name>